<dbReference type="InterPro" id="IPR046469">
    <property type="entry name" value="SAM_HAT_N"/>
</dbReference>
<keyword evidence="6" id="KW-1185">Reference proteome</keyword>
<dbReference type="InterPro" id="IPR046470">
    <property type="entry name" value="SAM_HAT_C"/>
</dbReference>
<dbReference type="SUPFAM" id="SSF102522">
    <property type="entry name" value="Bacterial fluorinating enzyme, N-terminal domain"/>
    <property type="match status" value="1"/>
</dbReference>
<dbReference type="Pfam" id="PF01887">
    <property type="entry name" value="SAM_HAT_N"/>
    <property type="match status" value="1"/>
</dbReference>
<keyword evidence="1" id="KW-0949">S-adenosyl-L-methionine</keyword>
<gene>
    <name evidence="5" type="ORF">QR695_14900</name>
</gene>
<comment type="caution">
    <text evidence="5">The sequence shown here is derived from an EMBL/GenBank/DDBJ whole genome shotgun (WGS) entry which is preliminary data.</text>
</comment>
<sequence>MTEALVLQSDFGVSDGAVSAMYGVAHSINPSIRIFDLTHDIPPFHIWEASYRLVQTVPYWTGQTVFVSVVDPGVGSNRKSVVARTRANQYVITPDNGTLTHLCQAGLIAEVRQLDDHKHRLPHMGESYTFHGRDIFAFTGARLSSHAITFEDVGPLLPLEEIVLLDRTPAQRQGDHTIGIVEILDIRFGNVWTNIPVSLVREAGIDIGSRVTVTVDHRGRTIYEQSLLFGRSFADVPIGSGVVYINSLDQVAIALNQGSFAHAYEIGIGNDWRIYLKTK</sequence>
<dbReference type="InterPro" id="IPR002747">
    <property type="entry name" value="SAM_OH_AdoTrfase"/>
</dbReference>
<accession>A0ABT7MSW1</accession>
<dbReference type="EMBL" id="JASWER010000022">
    <property type="protein sequence ID" value="MDL5378291.1"/>
    <property type="molecule type" value="Genomic_DNA"/>
</dbReference>
<dbReference type="PANTHER" id="PTHR35092:SF1">
    <property type="entry name" value="CHLORINASE MJ1651"/>
    <property type="match status" value="1"/>
</dbReference>
<dbReference type="SUPFAM" id="SSF101852">
    <property type="entry name" value="Bacterial fluorinating enzyme, C-terminal domain"/>
    <property type="match status" value="1"/>
</dbReference>
<dbReference type="InterPro" id="IPR023227">
    <property type="entry name" value="SAM_OH_AdoTrfase_C_sf"/>
</dbReference>
<dbReference type="PIRSF" id="PIRSF006779">
    <property type="entry name" value="UCP006779"/>
    <property type="match status" value="1"/>
</dbReference>
<dbReference type="InterPro" id="IPR023228">
    <property type="entry name" value="SAM_OH_AdoTrfase_N_sf"/>
</dbReference>
<evidence type="ECO:0000259" key="4">
    <source>
        <dbReference type="Pfam" id="PF20257"/>
    </source>
</evidence>
<dbReference type="Gene3D" id="3.40.50.10790">
    <property type="entry name" value="S-adenosyl-l-methionine hydroxide adenosyltransferase, N-terminal"/>
    <property type="match status" value="1"/>
</dbReference>
<protein>
    <submittedName>
        <fullName evidence="5">S-adenosyl-l-methionine hydroxide adenosyltransferase family protein</fullName>
    </submittedName>
</protein>
<evidence type="ECO:0000259" key="3">
    <source>
        <dbReference type="Pfam" id="PF01887"/>
    </source>
</evidence>
<evidence type="ECO:0000313" key="5">
    <source>
        <dbReference type="EMBL" id="MDL5378291.1"/>
    </source>
</evidence>
<evidence type="ECO:0000256" key="1">
    <source>
        <dbReference type="ARBA" id="ARBA00022691"/>
    </source>
</evidence>
<comment type="similarity">
    <text evidence="2">Belongs to the SAM hydrolase / SAM-dependent halogenase family.</text>
</comment>
<dbReference type="RefSeq" id="WP_286038579.1">
    <property type="nucleotide sequence ID" value="NZ_CP183077.1"/>
</dbReference>
<organism evidence="5 6">
    <name type="scientific">Exiguobacterium mexicanum</name>
    <dbReference type="NCBI Taxonomy" id="340146"/>
    <lineage>
        <taxon>Bacteria</taxon>
        <taxon>Bacillati</taxon>
        <taxon>Bacillota</taxon>
        <taxon>Bacilli</taxon>
        <taxon>Bacillales</taxon>
        <taxon>Bacillales Family XII. Incertae Sedis</taxon>
        <taxon>Exiguobacterium</taxon>
    </lineage>
</organism>
<evidence type="ECO:0000313" key="6">
    <source>
        <dbReference type="Proteomes" id="UP001230807"/>
    </source>
</evidence>
<proteinExistence type="inferred from homology"/>
<evidence type="ECO:0000256" key="2">
    <source>
        <dbReference type="ARBA" id="ARBA00024035"/>
    </source>
</evidence>
<feature type="domain" description="S-adenosyl-l-methionine hydroxide adenosyltransferase C-terminal" evidence="4">
    <location>
        <begin position="180"/>
        <end position="273"/>
    </location>
</feature>
<dbReference type="Pfam" id="PF20257">
    <property type="entry name" value="SAM_HAT_C"/>
    <property type="match status" value="1"/>
</dbReference>
<dbReference type="PANTHER" id="PTHR35092">
    <property type="entry name" value="CHLORINASE MJ1651"/>
    <property type="match status" value="1"/>
</dbReference>
<dbReference type="Proteomes" id="UP001230807">
    <property type="component" value="Unassembled WGS sequence"/>
</dbReference>
<feature type="domain" description="S-adenosyl-l-methionine hydroxide adenosyltransferase N-terminal" evidence="3">
    <location>
        <begin position="5"/>
        <end position="154"/>
    </location>
</feature>
<reference evidence="5 6" key="1">
    <citation type="submission" date="2023-06" db="EMBL/GenBank/DDBJ databases">
        <title>Influencing factors and mechanism of Cr(VI) reduction by facultative anaerobic Exiguobacterium sp. PY14.</title>
        <authorList>
            <person name="Zou L."/>
        </authorList>
    </citation>
    <scope>NUCLEOTIDE SEQUENCE [LARGE SCALE GENOMIC DNA]</scope>
    <source>
        <strain evidence="5 6">PY14</strain>
    </source>
</reference>
<dbReference type="Gene3D" id="2.40.30.90">
    <property type="entry name" value="Bacterial fluorinating enzyme like"/>
    <property type="match status" value="1"/>
</dbReference>
<name>A0ABT7MSW1_9BACL</name>